<dbReference type="KEGG" id="ptrh:RsTaC01_0683"/>
<gene>
    <name evidence="2" type="ORF">RsTaC01_0683</name>
</gene>
<evidence type="ECO:0008006" key="3">
    <source>
        <dbReference type="Google" id="ProtNLM"/>
    </source>
</evidence>
<protein>
    <recommendedName>
        <fullName evidence="3">Calpain catalytic domain-containing protein</fullName>
    </recommendedName>
</protein>
<name>A0AA48I657_9FIRM</name>
<proteinExistence type="predicted"/>
<organism evidence="2">
    <name type="scientific">Candidatus Paraimprobicoccus trichonymphae</name>
    <dbReference type="NCBI Taxonomy" id="3033793"/>
    <lineage>
        <taxon>Bacteria</taxon>
        <taxon>Bacillati</taxon>
        <taxon>Bacillota</taxon>
        <taxon>Clostridia</taxon>
        <taxon>Candidatus Paraimprobicoccus</taxon>
    </lineage>
</organism>
<dbReference type="AlphaFoldDB" id="A0AA48I657"/>
<evidence type="ECO:0000256" key="1">
    <source>
        <dbReference type="SAM" id="Phobius"/>
    </source>
</evidence>
<dbReference type="InterPro" id="IPR038765">
    <property type="entry name" value="Papain-like_cys_pep_sf"/>
</dbReference>
<sequence>MKNKKIKRKLYCGLMSLVSSFNIFNYSAKPVVKPVVFSATVMSAVTLGFLYFTHKILSNKHPNMPNANSAYAEKNPIIPSNDRIIDCDEITNITDPISDTSPDYDLTNSSAGNLIIPFNAEITDCGEINGITASNTTRFSSRIFEKPPSKDDIHQVGRGDDLEDCYILSILISILNKNPEFIYNMMKDFGEYVIVRLFSPKIDNFGNIISLKRVYIKVNKIRLNSSKCANWVNVLEIAYAASKLNCLSYKIKYLKSDKKTKEKFGDNIKRVKKYDNKENASISDIHRGFAGTTLAIFTGNICENIENKEGNTLFENKLNLPYSLQENSLFYKLNSSKITTVNFQENNINIVSNHEYALDHTAEEGGIKFIYIADPYQGRAQETNPMEVSVILKKGVNASDYWRAMSNGDDMDKFDTNYSGRNLPCPWYEWNANQMTRKSGRGKAVFRVELHDFYQVFSEISIGHI</sequence>
<accession>A0AA48I657</accession>
<keyword evidence="1" id="KW-0472">Membrane</keyword>
<reference evidence="2" key="1">
    <citation type="journal article" date="2023" name="ISME J.">
        <title>Emergence of putative energy parasites within Clostridia revealed by genome analysis of a novel endosymbiotic clade.</title>
        <authorList>
            <person name="Takahashi K."/>
            <person name="Kuwahara H."/>
            <person name="Horikawa Y."/>
            <person name="Izawa K."/>
            <person name="Kato D."/>
            <person name="Inagaki T."/>
            <person name="Yuki M."/>
            <person name="Ohkuma M."/>
            <person name="Hongoh Y."/>
        </authorList>
    </citation>
    <scope>NUCLEOTIDE SEQUENCE</scope>
    <source>
        <strain evidence="2">RsTa-C01</strain>
    </source>
</reference>
<keyword evidence="1" id="KW-1133">Transmembrane helix</keyword>
<dbReference type="Proteomes" id="UP001335720">
    <property type="component" value="Chromosome"/>
</dbReference>
<feature type="transmembrane region" description="Helical" evidence="1">
    <location>
        <begin position="34"/>
        <end position="52"/>
    </location>
</feature>
<dbReference type="EMBL" id="AP027925">
    <property type="protein sequence ID" value="BED92799.1"/>
    <property type="molecule type" value="Genomic_DNA"/>
</dbReference>
<evidence type="ECO:0000313" key="2">
    <source>
        <dbReference type="EMBL" id="BED92799.1"/>
    </source>
</evidence>
<dbReference type="SUPFAM" id="SSF54001">
    <property type="entry name" value="Cysteine proteinases"/>
    <property type="match status" value="1"/>
</dbReference>
<keyword evidence="1" id="KW-0812">Transmembrane</keyword>